<reference evidence="2" key="1">
    <citation type="journal article" date="2014" name="Genome Announc.">
        <title>Draft Genome Sequence of Clostridium straminisolvens Strain JCM 21531T, Isolated from a Cellulose-Degrading Bacterial Community.</title>
        <authorList>
            <person name="Yuki M."/>
            <person name="Oshima K."/>
            <person name="Suda W."/>
            <person name="Sakamoto M."/>
            <person name="Kitamura K."/>
            <person name="Iida T."/>
            <person name="Hattori M."/>
            <person name="Ohkuma M."/>
        </authorList>
    </citation>
    <scope>NUCLEOTIDE SEQUENCE [LARGE SCALE GENOMIC DNA]</scope>
    <source>
        <strain evidence="2">JCM 21531</strain>
    </source>
</reference>
<keyword evidence="3" id="KW-1185">Reference proteome</keyword>
<dbReference type="Proteomes" id="UP000019109">
    <property type="component" value="Unassembled WGS sequence"/>
</dbReference>
<accession>W4VA09</accession>
<dbReference type="STRING" id="1294263.JCM21531_3601"/>
<sequence>MGSQLEPKTVIVLTGFDRKKLTKTLEDIGEKINKLKEEQKDLKLYMSKIDPSKEMTSRQAAEYNSKVQRLSELKGELKSLEEEKKNIARYLKAKGEGEVAITKKVYPNCIIIIKNMQTEIKESCLATTFFAADGEIKRI</sequence>
<dbReference type="AlphaFoldDB" id="W4VA09"/>
<gene>
    <name evidence="2" type="ORF">JCM21531_3601</name>
</gene>
<feature type="coiled-coil region" evidence="1">
    <location>
        <begin position="18"/>
        <end position="90"/>
    </location>
</feature>
<dbReference type="EMBL" id="BAVR01000053">
    <property type="protein sequence ID" value="GAE90022.1"/>
    <property type="molecule type" value="Genomic_DNA"/>
</dbReference>
<comment type="caution">
    <text evidence="2">The sequence shown here is derived from an EMBL/GenBank/DDBJ whole genome shotgun (WGS) entry which is preliminary data.</text>
</comment>
<keyword evidence="1" id="KW-0175">Coiled coil</keyword>
<evidence type="ECO:0000313" key="3">
    <source>
        <dbReference type="Proteomes" id="UP000019109"/>
    </source>
</evidence>
<proteinExistence type="predicted"/>
<name>W4VA09_9FIRM</name>
<organism evidence="2 3">
    <name type="scientific">Acetivibrio straminisolvens JCM 21531</name>
    <dbReference type="NCBI Taxonomy" id="1294263"/>
    <lineage>
        <taxon>Bacteria</taxon>
        <taxon>Bacillati</taxon>
        <taxon>Bacillota</taxon>
        <taxon>Clostridia</taxon>
        <taxon>Eubacteriales</taxon>
        <taxon>Oscillospiraceae</taxon>
        <taxon>Acetivibrio</taxon>
    </lineage>
</organism>
<dbReference type="Pfam" id="PF03961">
    <property type="entry name" value="FapA"/>
    <property type="match status" value="1"/>
</dbReference>
<dbReference type="InterPro" id="IPR046865">
    <property type="entry name" value="FapA_b_solenoid"/>
</dbReference>
<protein>
    <submittedName>
        <fullName evidence="2">Uncharacterized protein</fullName>
    </submittedName>
</protein>
<evidence type="ECO:0000313" key="2">
    <source>
        <dbReference type="EMBL" id="GAE90022.1"/>
    </source>
</evidence>
<evidence type="ECO:0000256" key="1">
    <source>
        <dbReference type="SAM" id="Coils"/>
    </source>
</evidence>